<organism evidence="5 6">
    <name type="scientific">Pseudoalteromonas fuliginea</name>
    <dbReference type="NCBI Taxonomy" id="1872678"/>
    <lineage>
        <taxon>Bacteria</taxon>
        <taxon>Pseudomonadati</taxon>
        <taxon>Pseudomonadota</taxon>
        <taxon>Gammaproteobacteria</taxon>
        <taxon>Alteromonadales</taxon>
        <taxon>Pseudoalteromonadaceae</taxon>
        <taxon>Pseudoalteromonas</taxon>
    </lineage>
</organism>
<dbReference type="OrthoDB" id="9792573at2"/>
<dbReference type="EMBL" id="SEUK01000054">
    <property type="protein sequence ID" value="KAA1157507.1"/>
    <property type="molecule type" value="Genomic_DNA"/>
</dbReference>
<feature type="signal peptide" evidence="2">
    <location>
        <begin position="1"/>
        <end position="21"/>
    </location>
</feature>
<dbReference type="Proteomes" id="UP000324162">
    <property type="component" value="Unassembled WGS sequence"/>
</dbReference>
<dbReference type="Proteomes" id="UP000027154">
    <property type="component" value="Unassembled WGS sequence"/>
</dbReference>
<dbReference type="SUPFAM" id="SSF48452">
    <property type="entry name" value="TPR-like"/>
    <property type="match status" value="1"/>
</dbReference>
<dbReference type="InterPro" id="IPR011990">
    <property type="entry name" value="TPR-like_helical_dom_sf"/>
</dbReference>
<keyword evidence="2" id="KW-0732">Signal</keyword>
<gene>
    <name evidence="5" type="ORF">DC53_04150</name>
    <name evidence="4" type="ORF">EU508_17435</name>
    <name evidence="3" type="ORF">EU509_17500</name>
</gene>
<accession>A0A063KUZ1</accession>
<evidence type="ECO:0000313" key="5">
    <source>
        <dbReference type="EMBL" id="KDC52680.1"/>
    </source>
</evidence>
<dbReference type="InterPro" id="IPR019734">
    <property type="entry name" value="TPR_rpt"/>
</dbReference>
<dbReference type="Gene3D" id="1.25.40.10">
    <property type="entry name" value="Tetratricopeptide repeat domain"/>
    <property type="match status" value="1"/>
</dbReference>
<keyword evidence="7" id="KW-1185">Reference proteome</keyword>
<evidence type="ECO:0000313" key="4">
    <source>
        <dbReference type="EMBL" id="KAA1157507.1"/>
    </source>
</evidence>
<feature type="transmembrane region" description="Helical" evidence="1">
    <location>
        <begin position="98"/>
        <end position="117"/>
    </location>
</feature>
<sequence length="302" mass="34634">MRYYISLLFVCFTFFLATVNAAEQRPEVLTAQEQQHALSQLKEPMYKPLLERYVLDELKAVRQDQQKLREDVTKQVTHAQLDTADRALTYTTDTINNVFFIITATASILVLVGWNSLRDVKNKVEDIVNTRVSVITDEYEDRLKILEEKLRVRSEEILSNQERISVTNEVHSLWMRANLESDFANKIEIFDEILKRKPEDVEAIAYKADALLEINETAQAIELCNQAIDIDSDYGYAYWQRACAFALIHEHADALADIKMALDYSPNLRNELLHESAFASLHDNESFNTIVAGEASGIQLNL</sequence>
<keyword evidence="1" id="KW-0812">Transmembrane</keyword>
<evidence type="ECO:0000256" key="2">
    <source>
        <dbReference type="SAM" id="SignalP"/>
    </source>
</evidence>
<evidence type="ECO:0000256" key="1">
    <source>
        <dbReference type="SAM" id="Phobius"/>
    </source>
</evidence>
<dbReference type="EMBL" id="SEUJ01000077">
    <property type="protein sequence ID" value="KAA1150901.1"/>
    <property type="molecule type" value="Genomic_DNA"/>
</dbReference>
<keyword evidence="1" id="KW-1133">Transmembrane helix</keyword>
<proteinExistence type="predicted"/>
<evidence type="ECO:0000313" key="6">
    <source>
        <dbReference type="Proteomes" id="UP000027154"/>
    </source>
</evidence>
<keyword evidence="1" id="KW-0472">Membrane</keyword>
<reference evidence="5 6" key="1">
    <citation type="submission" date="2014-04" db="EMBL/GenBank/DDBJ databases">
        <title>Pseudoalteromonas galatheae sp. nov., isolated from a deep-sea polychaete near Canal Concepcion, Chile.</title>
        <authorList>
            <person name="Machado H.R."/>
            <person name="Gram L."/>
            <person name="Vynne N.G."/>
        </authorList>
    </citation>
    <scope>NUCLEOTIDE SEQUENCE [LARGE SCALE GENOMIC DNA]</scope>
    <source>
        <strain evidence="5 6">KMM216</strain>
    </source>
</reference>
<feature type="chain" id="PRO_5044539122" evidence="2">
    <location>
        <begin position="22"/>
        <end position="302"/>
    </location>
</feature>
<dbReference type="NCBIfam" id="NF047558">
    <property type="entry name" value="TPR_END_plus"/>
    <property type="match status" value="1"/>
</dbReference>
<reference evidence="7 8" key="2">
    <citation type="submission" date="2019-01" db="EMBL/GenBank/DDBJ databases">
        <title>Genome sequences of marine Pseudoalteromonas species.</title>
        <authorList>
            <person name="Boraston A.B."/>
            <person name="Hehemann J.-H."/>
            <person name="Vickers C.J."/>
            <person name="Salama-Alber O."/>
            <person name="Abe K."/>
            <person name="Hettle A.J."/>
        </authorList>
    </citation>
    <scope>NUCLEOTIDE SEQUENCE [LARGE SCALE GENOMIC DNA]</scope>
    <source>
        <strain evidence="4 8">PS42</strain>
        <strain evidence="3 7">PS47</strain>
    </source>
</reference>
<dbReference type="RefSeq" id="WP_033016400.1">
    <property type="nucleotide sequence ID" value="NZ_JBBMQV010000022.1"/>
</dbReference>
<protein>
    <submittedName>
        <fullName evidence="3">Tetratricopeptide repeat protein</fullName>
    </submittedName>
</protein>
<name>A0A063KUZ1_9GAMM</name>
<dbReference type="EMBL" id="JJNZ01000010">
    <property type="protein sequence ID" value="KDC52680.1"/>
    <property type="molecule type" value="Genomic_DNA"/>
</dbReference>
<dbReference type="SMART" id="SM00028">
    <property type="entry name" value="TPR"/>
    <property type="match status" value="2"/>
</dbReference>
<dbReference type="Proteomes" id="UP000322915">
    <property type="component" value="Unassembled WGS sequence"/>
</dbReference>
<dbReference type="AlphaFoldDB" id="A0A063KUZ1"/>
<evidence type="ECO:0000313" key="7">
    <source>
        <dbReference type="Proteomes" id="UP000322915"/>
    </source>
</evidence>
<evidence type="ECO:0000313" key="8">
    <source>
        <dbReference type="Proteomes" id="UP000324162"/>
    </source>
</evidence>
<comment type="caution">
    <text evidence="5">The sequence shown here is derived from an EMBL/GenBank/DDBJ whole genome shotgun (WGS) entry which is preliminary data.</text>
</comment>
<evidence type="ECO:0000313" key="3">
    <source>
        <dbReference type="EMBL" id="KAA1150901.1"/>
    </source>
</evidence>